<evidence type="ECO:0000256" key="7">
    <source>
        <dbReference type="ARBA" id="ARBA00022552"/>
    </source>
</evidence>
<dbReference type="GO" id="GO:0005886">
    <property type="term" value="C:plasma membrane"/>
    <property type="evidence" value="ECO:0007669"/>
    <property type="project" value="UniProtKB-SubCell"/>
</dbReference>
<dbReference type="CDD" id="cd14265">
    <property type="entry name" value="UDPK_IM_like"/>
    <property type="match status" value="1"/>
</dbReference>
<comment type="subcellular location">
    <subcellularLocation>
        <location evidence="1">Cell membrane</location>
        <topology evidence="1">Multi-pass membrane protein</topology>
    </subcellularLocation>
    <subcellularLocation>
        <location evidence="23">Cytoplasm</location>
    </subcellularLocation>
</comment>
<evidence type="ECO:0000256" key="17">
    <source>
        <dbReference type="ARBA" id="ARBA00022840"/>
    </source>
</evidence>
<gene>
    <name evidence="23 29" type="primary">ybeY</name>
    <name evidence="29" type="ORF">Q3982_00230</name>
</gene>
<evidence type="ECO:0000256" key="3">
    <source>
        <dbReference type="ARBA" id="ARBA00010875"/>
    </source>
</evidence>
<feature type="binding site" evidence="25">
    <location>
        <position position="240"/>
    </location>
    <ligand>
        <name>substrate</name>
    </ligand>
</feature>
<comment type="similarity">
    <text evidence="3 23">Belongs to the endoribonuclease YbeY family.</text>
</comment>
<evidence type="ECO:0000313" key="29">
    <source>
        <dbReference type="EMBL" id="MDO4841091.1"/>
    </source>
</evidence>
<dbReference type="PANTHER" id="PTHR34299:SF1">
    <property type="entry name" value="DIACYLGLYCEROL KINASE"/>
    <property type="match status" value="1"/>
</dbReference>
<feature type="transmembrane region" description="Helical" evidence="28">
    <location>
        <begin position="227"/>
        <end position="246"/>
    </location>
</feature>
<evidence type="ECO:0000256" key="20">
    <source>
        <dbReference type="ARBA" id="ARBA00023136"/>
    </source>
</evidence>
<keyword evidence="13 23" id="KW-0255">Endonuclease</keyword>
<dbReference type="HAMAP" id="MF_00009">
    <property type="entry name" value="Endoribonucl_YbeY"/>
    <property type="match status" value="1"/>
</dbReference>
<feature type="binding site" evidence="23">
    <location>
        <position position="114"/>
    </location>
    <ligand>
        <name>Zn(2+)</name>
        <dbReference type="ChEBI" id="CHEBI:29105"/>
        <note>catalytic</note>
    </ligand>
</feature>
<evidence type="ECO:0000256" key="15">
    <source>
        <dbReference type="ARBA" id="ARBA00022801"/>
    </source>
</evidence>
<feature type="binding site" evidence="23">
    <location>
        <position position="118"/>
    </location>
    <ligand>
        <name>Zn(2+)</name>
        <dbReference type="ChEBI" id="CHEBI:29105"/>
        <note>catalytic</note>
    </ligand>
</feature>
<reference evidence="29" key="1">
    <citation type="submission" date="2023-07" db="EMBL/GenBank/DDBJ databases">
        <title>Between Cages and Wild: Unraveling the Impact of Captivity on Animal Microbiomes and Antimicrobial Resistance.</title>
        <authorList>
            <person name="Schmartz G.P."/>
            <person name="Rehner J."/>
            <person name="Schuff M.J."/>
            <person name="Becker S.L."/>
            <person name="Kravczyk M."/>
            <person name="Gurevich A."/>
            <person name="Francke R."/>
            <person name="Mueller R."/>
            <person name="Keller V."/>
            <person name="Keller A."/>
        </authorList>
    </citation>
    <scope>NUCLEOTIDE SEQUENCE</scope>
    <source>
        <strain evidence="29">S12M_St_49</strain>
    </source>
</reference>
<dbReference type="GO" id="GO:0008270">
    <property type="term" value="F:zinc ion binding"/>
    <property type="evidence" value="ECO:0007669"/>
    <property type="project" value="UniProtKB-UniRule"/>
</dbReference>
<accession>A0AA43U9L0</accession>
<evidence type="ECO:0000256" key="19">
    <source>
        <dbReference type="ARBA" id="ARBA00023098"/>
    </source>
</evidence>
<keyword evidence="12 26" id="KW-0547">Nucleotide-binding</keyword>
<dbReference type="Gene3D" id="1.10.287.3610">
    <property type="match status" value="1"/>
</dbReference>
<feature type="binding site" evidence="23">
    <location>
        <position position="124"/>
    </location>
    <ligand>
        <name>Zn(2+)</name>
        <dbReference type="ChEBI" id="CHEBI:29105"/>
        <note>catalytic</note>
    </ligand>
</feature>
<dbReference type="InterPro" id="IPR023091">
    <property type="entry name" value="MetalPrtase_cat_dom_sf_prd"/>
</dbReference>
<dbReference type="InterPro" id="IPR036945">
    <property type="entry name" value="DAGK_sf"/>
</dbReference>
<dbReference type="InterPro" id="IPR002036">
    <property type="entry name" value="YbeY"/>
</dbReference>
<proteinExistence type="inferred from homology"/>
<evidence type="ECO:0000256" key="12">
    <source>
        <dbReference type="ARBA" id="ARBA00022741"/>
    </source>
</evidence>
<evidence type="ECO:0000256" key="22">
    <source>
        <dbReference type="ARBA" id="ARBA00023264"/>
    </source>
</evidence>
<evidence type="ECO:0000256" key="1">
    <source>
        <dbReference type="ARBA" id="ARBA00004651"/>
    </source>
</evidence>
<comment type="cofactor">
    <cofactor evidence="27">
        <name>Mg(2+)</name>
        <dbReference type="ChEBI" id="CHEBI:18420"/>
    </cofactor>
    <text evidence="27">Mn(2+), Zn(2+), Cd(2+) and Co(2+) support activity to lesser extents.</text>
</comment>
<keyword evidence="8" id="KW-0808">Transferase</keyword>
<feature type="binding site" evidence="26">
    <location>
        <position position="247"/>
    </location>
    <ligand>
        <name>ATP</name>
        <dbReference type="ChEBI" id="CHEBI:30616"/>
    </ligand>
</feature>
<keyword evidence="21" id="KW-0594">Phospholipid biosynthesis</keyword>
<keyword evidence="17 26" id="KW-0067">ATP-binding</keyword>
<evidence type="ECO:0000256" key="16">
    <source>
        <dbReference type="ARBA" id="ARBA00022833"/>
    </source>
</evidence>
<evidence type="ECO:0000256" key="21">
    <source>
        <dbReference type="ARBA" id="ARBA00023209"/>
    </source>
</evidence>
<keyword evidence="6 23" id="KW-0690">Ribosome biogenesis</keyword>
<dbReference type="InterPro" id="IPR033717">
    <property type="entry name" value="UDPK"/>
</dbReference>
<dbReference type="GO" id="GO:0005524">
    <property type="term" value="F:ATP binding"/>
    <property type="evidence" value="ECO:0007669"/>
    <property type="project" value="UniProtKB-KW"/>
</dbReference>
<dbReference type="InterPro" id="IPR000829">
    <property type="entry name" value="DAGK"/>
</dbReference>
<evidence type="ECO:0000256" key="23">
    <source>
        <dbReference type="HAMAP-Rule" id="MF_00009"/>
    </source>
</evidence>
<protein>
    <recommendedName>
        <fullName evidence="23">Endoribonuclease YbeY</fullName>
        <ecNumber evidence="23">3.1.-.-</ecNumber>
    </recommendedName>
</protein>
<dbReference type="EMBL" id="JAUMVS010000001">
    <property type="protein sequence ID" value="MDO4841091.1"/>
    <property type="molecule type" value="Genomic_DNA"/>
</dbReference>
<name>A0AA43U9L0_9ACTN</name>
<dbReference type="Pfam" id="PF02130">
    <property type="entry name" value="YbeY"/>
    <property type="match status" value="1"/>
</dbReference>
<keyword evidence="14" id="KW-0418">Kinase</keyword>
<evidence type="ECO:0000256" key="28">
    <source>
        <dbReference type="SAM" id="Phobius"/>
    </source>
</evidence>
<feature type="binding site" evidence="26">
    <location>
        <begin position="265"/>
        <end position="266"/>
    </location>
    <ligand>
        <name>ATP</name>
        <dbReference type="ChEBI" id="CHEBI:30616"/>
    </ligand>
</feature>
<dbReference type="SUPFAM" id="SSF55486">
    <property type="entry name" value="Metalloproteases ('zincins'), catalytic domain"/>
    <property type="match status" value="1"/>
</dbReference>
<keyword evidence="10 23" id="KW-0540">Nuclease</keyword>
<feature type="binding site" evidence="27">
    <location>
        <position position="247"/>
    </location>
    <ligand>
        <name>a divalent metal cation</name>
        <dbReference type="ChEBI" id="CHEBI:60240"/>
    </ligand>
</feature>
<dbReference type="NCBIfam" id="TIGR00043">
    <property type="entry name" value="rRNA maturation RNase YbeY"/>
    <property type="match status" value="1"/>
</dbReference>
<keyword evidence="18 28" id="KW-1133">Transmembrane helix</keyword>
<dbReference type="GO" id="GO:0004222">
    <property type="term" value="F:metalloendopeptidase activity"/>
    <property type="evidence" value="ECO:0007669"/>
    <property type="project" value="InterPro"/>
</dbReference>
<dbReference type="PANTHER" id="PTHR34299">
    <property type="entry name" value="DIACYLGLYCEROL KINASE"/>
    <property type="match status" value="1"/>
</dbReference>
<dbReference type="InterPro" id="IPR020549">
    <property type="entry name" value="YbeY_CS"/>
</dbReference>
<evidence type="ECO:0000256" key="11">
    <source>
        <dbReference type="ARBA" id="ARBA00022723"/>
    </source>
</evidence>
<evidence type="ECO:0000256" key="4">
    <source>
        <dbReference type="ARBA" id="ARBA00022475"/>
    </source>
</evidence>
<dbReference type="Gene3D" id="3.40.390.30">
    <property type="entry name" value="Metalloproteases ('zincins'), catalytic domain"/>
    <property type="match status" value="1"/>
</dbReference>
<dbReference type="PROSITE" id="PS01306">
    <property type="entry name" value="UPF0054"/>
    <property type="match status" value="1"/>
</dbReference>
<dbReference type="Proteomes" id="UP001168575">
    <property type="component" value="Unassembled WGS sequence"/>
</dbReference>
<sequence length="297" mass="32737">MNILINNEVGDLALTEDEVTEFIKHCLHEEDAPEESEVSVSFVDENQIQELNRDYRGIDKPTDVLSFECDGSIIEDGAEFCVLGDIIVCPSVCTRQSGDFGNSPDQEMRLMLCHGVLHLLGYDHIELDEAHEMEAREHEILSSWYGYEIPWVEHDDHIDELNASVEGNFVHHSLKESPIPILSAFKFAFQGVAHGIATQRNFKIHIPAAIIAIILGLLLGLDATSIAIIVVCVFVVLAFELVNTAVESIVDLVSPKWAELAKYAKDCAAGAVLLSAIMSIIVGLLLYVPAILKLFGN</sequence>
<keyword evidence="27" id="KW-0460">Magnesium</keyword>
<keyword evidence="9 28" id="KW-0812">Transmembrane</keyword>
<keyword evidence="11 23" id="KW-0479">Metal-binding</keyword>
<evidence type="ECO:0000256" key="14">
    <source>
        <dbReference type="ARBA" id="ARBA00022777"/>
    </source>
</evidence>
<keyword evidence="19" id="KW-0443">Lipid metabolism</keyword>
<keyword evidence="5" id="KW-0444">Lipid biosynthesis</keyword>
<keyword evidence="20 28" id="KW-0472">Membrane</keyword>
<comment type="cofactor">
    <cofactor evidence="23">
        <name>Zn(2+)</name>
        <dbReference type="ChEBI" id="CHEBI:29105"/>
    </cofactor>
    <text evidence="23">Binds 1 zinc ion.</text>
</comment>
<keyword evidence="23" id="KW-0963">Cytoplasm</keyword>
<feature type="active site" description="Proton acceptor" evidence="24">
    <location>
        <position position="240"/>
    </location>
</feature>
<organism evidence="29 30">
    <name type="scientific">Phoenicibacter congonensis</name>
    <dbReference type="NCBI Taxonomy" id="1944646"/>
    <lineage>
        <taxon>Bacteria</taxon>
        <taxon>Bacillati</taxon>
        <taxon>Actinomycetota</taxon>
        <taxon>Coriobacteriia</taxon>
        <taxon>Eggerthellales</taxon>
        <taxon>Eggerthellaceae</taxon>
        <taxon>Phoenicibacter</taxon>
    </lineage>
</organism>
<keyword evidence="22" id="KW-1208">Phospholipid metabolism</keyword>
<comment type="similarity">
    <text evidence="2">Belongs to the bacterial diacylglycerol kinase family.</text>
</comment>
<keyword evidence="16 23" id="KW-0862">Zinc</keyword>
<evidence type="ECO:0000256" key="8">
    <source>
        <dbReference type="ARBA" id="ARBA00022679"/>
    </source>
</evidence>
<evidence type="ECO:0000256" key="10">
    <source>
        <dbReference type="ARBA" id="ARBA00022722"/>
    </source>
</evidence>
<keyword evidence="7 23" id="KW-0698">rRNA processing</keyword>
<evidence type="ECO:0000256" key="13">
    <source>
        <dbReference type="ARBA" id="ARBA00022759"/>
    </source>
</evidence>
<dbReference type="AlphaFoldDB" id="A0AA43U9L0"/>
<feature type="transmembrane region" description="Helical" evidence="28">
    <location>
        <begin position="204"/>
        <end position="221"/>
    </location>
</feature>
<dbReference type="GO" id="GO:0016301">
    <property type="term" value="F:kinase activity"/>
    <property type="evidence" value="ECO:0007669"/>
    <property type="project" value="UniProtKB-KW"/>
</dbReference>
<comment type="function">
    <text evidence="23">Single strand-specific metallo-endoribonuclease involved in late-stage 70S ribosome quality control and in maturation of the 3' terminus of the 16S rRNA.</text>
</comment>
<evidence type="ECO:0000256" key="5">
    <source>
        <dbReference type="ARBA" id="ARBA00022516"/>
    </source>
</evidence>
<feature type="transmembrane region" description="Helical" evidence="28">
    <location>
        <begin position="267"/>
        <end position="292"/>
    </location>
</feature>
<evidence type="ECO:0000256" key="18">
    <source>
        <dbReference type="ARBA" id="ARBA00022989"/>
    </source>
</evidence>
<dbReference type="GO" id="GO:0005737">
    <property type="term" value="C:cytoplasm"/>
    <property type="evidence" value="ECO:0007669"/>
    <property type="project" value="UniProtKB-SubCell"/>
</dbReference>
<evidence type="ECO:0000256" key="9">
    <source>
        <dbReference type="ARBA" id="ARBA00022692"/>
    </source>
</evidence>
<dbReference type="EC" id="3.1.-.-" evidence="23"/>
<comment type="caution">
    <text evidence="29">The sequence shown here is derived from an EMBL/GenBank/DDBJ whole genome shotgun (WGS) entry which is preliminary data.</text>
</comment>
<keyword evidence="15 23" id="KW-0378">Hydrolase</keyword>
<dbReference type="Pfam" id="PF01219">
    <property type="entry name" value="DAGK_prokar"/>
    <property type="match status" value="1"/>
</dbReference>
<evidence type="ECO:0000313" key="30">
    <source>
        <dbReference type="Proteomes" id="UP001168575"/>
    </source>
</evidence>
<keyword evidence="30" id="KW-1185">Reference proteome</keyword>
<keyword evidence="4" id="KW-1003">Cell membrane</keyword>
<dbReference type="GO" id="GO:0004521">
    <property type="term" value="F:RNA endonuclease activity"/>
    <property type="evidence" value="ECO:0007669"/>
    <property type="project" value="UniProtKB-UniRule"/>
</dbReference>
<dbReference type="PROSITE" id="PS01069">
    <property type="entry name" value="DAGK_PROKAR"/>
    <property type="match status" value="1"/>
</dbReference>
<evidence type="ECO:0000256" key="26">
    <source>
        <dbReference type="PIRSR" id="PIRSR600829-3"/>
    </source>
</evidence>
<dbReference type="GO" id="GO:0006364">
    <property type="term" value="P:rRNA processing"/>
    <property type="evidence" value="ECO:0007669"/>
    <property type="project" value="UniProtKB-UniRule"/>
</dbReference>
<evidence type="ECO:0000256" key="24">
    <source>
        <dbReference type="PIRSR" id="PIRSR600829-1"/>
    </source>
</evidence>
<evidence type="ECO:0000256" key="27">
    <source>
        <dbReference type="PIRSR" id="PIRSR600829-4"/>
    </source>
</evidence>
<evidence type="ECO:0000256" key="25">
    <source>
        <dbReference type="PIRSR" id="PIRSR600829-2"/>
    </source>
</evidence>
<evidence type="ECO:0000256" key="6">
    <source>
        <dbReference type="ARBA" id="ARBA00022517"/>
    </source>
</evidence>
<dbReference type="GO" id="GO:0008654">
    <property type="term" value="P:phospholipid biosynthetic process"/>
    <property type="evidence" value="ECO:0007669"/>
    <property type="project" value="UniProtKB-KW"/>
</dbReference>
<evidence type="ECO:0000256" key="2">
    <source>
        <dbReference type="ARBA" id="ARBA00005967"/>
    </source>
</evidence>